<evidence type="ECO:0000313" key="5">
    <source>
        <dbReference type="EMBL" id="MBL0763708.1"/>
    </source>
</evidence>
<dbReference type="RefSeq" id="WP_201916597.1">
    <property type="nucleotide sequence ID" value="NZ_JAERQG010000001.1"/>
</dbReference>
<evidence type="ECO:0000259" key="3">
    <source>
        <dbReference type="Pfam" id="PF01408"/>
    </source>
</evidence>
<protein>
    <submittedName>
        <fullName evidence="5">Gfo/Idh/MocA family oxidoreductase</fullName>
    </submittedName>
</protein>
<dbReference type="GO" id="GO:0000166">
    <property type="term" value="F:nucleotide binding"/>
    <property type="evidence" value="ECO:0007669"/>
    <property type="project" value="InterPro"/>
</dbReference>
<proteinExistence type="inferred from homology"/>
<keyword evidence="2" id="KW-0560">Oxidoreductase</keyword>
<accession>A0A937AHI9</accession>
<dbReference type="PANTHER" id="PTHR22604">
    <property type="entry name" value="OXIDOREDUCTASES"/>
    <property type="match status" value="1"/>
</dbReference>
<evidence type="ECO:0000256" key="2">
    <source>
        <dbReference type="ARBA" id="ARBA00023002"/>
    </source>
</evidence>
<dbReference type="GO" id="GO:0016491">
    <property type="term" value="F:oxidoreductase activity"/>
    <property type="evidence" value="ECO:0007669"/>
    <property type="project" value="UniProtKB-KW"/>
</dbReference>
<feature type="domain" description="Gfo/Idh/MocA-like oxidoreductase N-terminal" evidence="3">
    <location>
        <begin position="5"/>
        <end position="121"/>
    </location>
</feature>
<dbReference type="Gene3D" id="3.40.50.720">
    <property type="entry name" value="NAD(P)-binding Rossmann-like Domain"/>
    <property type="match status" value="1"/>
</dbReference>
<dbReference type="EMBL" id="JAERQG010000001">
    <property type="protein sequence ID" value="MBL0763708.1"/>
    <property type="molecule type" value="Genomic_DNA"/>
</dbReference>
<dbReference type="Pfam" id="PF01408">
    <property type="entry name" value="GFO_IDH_MocA"/>
    <property type="match status" value="1"/>
</dbReference>
<dbReference type="InterPro" id="IPR055170">
    <property type="entry name" value="GFO_IDH_MocA-like_dom"/>
</dbReference>
<dbReference type="InterPro" id="IPR050984">
    <property type="entry name" value="Gfo/Idh/MocA_domain"/>
</dbReference>
<dbReference type="Pfam" id="PF22725">
    <property type="entry name" value="GFO_IDH_MocA_C3"/>
    <property type="match status" value="1"/>
</dbReference>
<dbReference type="InterPro" id="IPR036291">
    <property type="entry name" value="NAD(P)-bd_dom_sf"/>
</dbReference>
<gene>
    <name evidence="5" type="ORF">JKP34_00505</name>
</gene>
<evidence type="ECO:0000256" key="1">
    <source>
        <dbReference type="ARBA" id="ARBA00010928"/>
    </source>
</evidence>
<feature type="domain" description="GFO/IDH/MocA-like oxidoreductase" evidence="4">
    <location>
        <begin position="133"/>
        <end position="247"/>
    </location>
</feature>
<dbReference type="InterPro" id="IPR000683">
    <property type="entry name" value="Gfo/Idh/MocA-like_OxRdtase_N"/>
</dbReference>
<organism evidence="5 6">
    <name type="scientific">Marivirga atlantica</name>
    <dbReference type="NCBI Taxonomy" id="1548457"/>
    <lineage>
        <taxon>Bacteria</taxon>
        <taxon>Pseudomonadati</taxon>
        <taxon>Bacteroidota</taxon>
        <taxon>Cytophagia</taxon>
        <taxon>Cytophagales</taxon>
        <taxon>Marivirgaceae</taxon>
        <taxon>Marivirga</taxon>
    </lineage>
</organism>
<name>A0A937AHI9_9BACT</name>
<comment type="caution">
    <text evidence="5">The sequence shown here is derived from an EMBL/GenBank/DDBJ whole genome shotgun (WGS) entry which is preliminary data.</text>
</comment>
<reference evidence="5" key="1">
    <citation type="submission" date="2021-01" db="EMBL/GenBank/DDBJ databases">
        <title>Marivirga sp. nov., isolated from intertidal surface sediments.</title>
        <authorList>
            <person name="Zhang M."/>
        </authorList>
    </citation>
    <scope>NUCLEOTIDE SEQUENCE</scope>
    <source>
        <strain evidence="5">SM1354</strain>
    </source>
</reference>
<dbReference type="AlphaFoldDB" id="A0A937AHI9"/>
<dbReference type="SUPFAM" id="SSF55347">
    <property type="entry name" value="Glyceraldehyde-3-phosphate dehydrogenase-like, C-terminal domain"/>
    <property type="match status" value="1"/>
</dbReference>
<dbReference type="PANTHER" id="PTHR22604:SF105">
    <property type="entry name" value="TRANS-1,2-DIHYDROBENZENE-1,2-DIOL DEHYDROGENASE"/>
    <property type="match status" value="1"/>
</dbReference>
<comment type="similarity">
    <text evidence="1">Belongs to the Gfo/Idh/MocA family.</text>
</comment>
<keyword evidence="6" id="KW-1185">Reference proteome</keyword>
<dbReference type="Gene3D" id="3.30.360.10">
    <property type="entry name" value="Dihydrodipicolinate Reductase, domain 2"/>
    <property type="match status" value="1"/>
</dbReference>
<evidence type="ECO:0000313" key="6">
    <source>
        <dbReference type="Proteomes" id="UP000642920"/>
    </source>
</evidence>
<dbReference type="SUPFAM" id="SSF51735">
    <property type="entry name" value="NAD(P)-binding Rossmann-fold domains"/>
    <property type="match status" value="1"/>
</dbReference>
<sequence>MAKKIKFGILGTGKIAGKFAVGLSAVDEAELYAIGSRTQESATAFAEKHKVPKYYVSYEDLAKDTEVDIIYIATPHNLHYENTILCLNQNKHVICEKPFAVNAKEVNAMIKLANEKNLFLMEALWSRFMPHIIKAKELINDGIIGDVKLLTSDFCMKPKFDPDSRLFNKDLIGGSLMDIGIYPVFLAYHVLGKPSKIQALAGFGKTGVDENCSISFGYDDEKLAVLYSSMKSANGVNAIIEGDKGKIIFESPWHAPSNFTLLLDNGHKEHFTFDQSINGYNYEAQEVVNCLHAGKTQSDLWSWQNSLDLIELLDDIRVKAEIRYPKHDQ</sequence>
<evidence type="ECO:0000259" key="4">
    <source>
        <dbReference type="Pfam" id="PF22725"/>
    </source>
</evidence>
<dbReference type="Proteomes" id="UP000642920">
    <property type="component" value="Unassembled WGS sequence"/>
</dbReference>